<organism evidence="2 3">
    <name type="scientific">Acaryochloris marina (strain MBIC 11017)</name>
    <dbReference type="NCBI Taxonomy" id="329726"/>
    <lineage>
        <taxon>Bacteria</taxon>
        <taxon>Bacillati</taxon>
        <taxon>Cyanobacteriota</taxon>
        <taxon>Cyanophyceae</taxon>
        <taxon>Acaryochloridales</taxon>
        <taxon>Acaryochloridaceae</taxon>
        <taxon>Acaryochloris</taxon>
    </lineage>
</organism>
<dbReference type="RefSeq" id="WP_012166541.1">
    <property type="nucleotide sequence ID" value="NC_009926.1"/>
</dbReference>
<keyword evidence="2" id="KW-0614">Plasmid</keyword>
<dbReference type="Proteomes" id="UP000000268">
    <property type="component" value="Plasmid pREB1"/>
</dbReference>
<feature type="transmembrane region" description="Helical" evidence="1">
    <location>
        <begin position="26"/>
        <end position="43"/>
    </location>
</feature>
<feature type="transmembrane region" description="Helical" evidence="1">
    <location>
        <begin position="48"/>
        <end position="67"/>
    </location>
</feature>
<keyword evidence="3" id="KW-1185">Reference proteome</keyword>
<dbReference type="InterPro" id="IPR027417">
    <property type="entry name" value="P-loop_NTPase"/>
</dbReference>
<proteinExistence type="predicted"/>
<accession>A8ZK38</accession>
<reference evidence="2 3" key="1">
    <citation type="journal article" date="2008" name="Proc. Natl. Acad. Sci. U.S.A.">
        <title>Niche adaptation and genome expansion in the chlorophyll d-producing cyanobacterium Acaryochloris marina.</title>
        <authorList>
            <person name="Swingley W.D."/>
            <person name="Chen M."/>
            <person name="Cheung P.C."/>
            <person name="Conrad A.L."/>
            <person name="Dejesa L.C."/>
            <person name="Hao J."/>
            <person name="Honchak B.M."/>
            <person name="Karbach L.E."/>
            <person name="Kurdoglu A."/>
            <person name="Lahiri S."/>
            <person name="Mastrian S.D."/>
            <person name="Miyashita H."/>
            <person name="Page L."/>
            <person name="Ramakrishna P."/>
            <person name="Satoh S."/>
            <person name="Sattley W.M."/>
            <person name="Shimada Y."/>
            <person name="Taylor H.L."/>
            <person name="Tomo T."/>
            <person name="Tsuchiya T."/>
            <person name="Wang Z.T."/>
            <person name="Raymond J."/>
            <person name="Mimuro M."/>
            <person name="Blankenship R.E."/>
            <person name="Touchman J.W."/>
        </authorList>
    </citation>
    <scope>NUCLEOTIDE SEQUENCE [LARGE SCALE GENOMIC DNA]</scope>
    <source>
        <strain evidence="3">MBIC 11017</strain>
        <plasmid evidence="3">Plasmid pREB1</plasmid>
    </source>
</reference>
<sequence length="1048" mass="116665">MDFETVNEGQTRDILSVNTMLDGIPVFYLGASIAVLGVGFAVLIKFGFLLAVLFIALTSVGIILIFGRNPSQQMERVGKPTTYMDGRPSLRFDNVGMPVMAKAKKTDPLRRIQDNFCLKTYGQFEFEGVTIGFHLHHWNSREIKIAFMFDVLGLDPTVTPAQSKQQLNKSNQKICHLGGTDLKAIMDIRADCSDPLIATATALGKATDALTTAQLQSDAENLQSLEAEGRIVKSRLLYQAKCRMRLGGDYDTPDSPADVVFEWVSGFWNDTVAQKVMGEAYQSKEQWEKAIFAAYTNSYKRMTRMLTGAEGLGHKIQPLTAQELFDWDYAELHEESIPIPQYTRYDDLGLDPNPVVSEHHLHSLGVLFEPEKGKPAVPQFGESLAYLPNKGKYVGALRFEGLRTIPEVQDSTELGFIKFLFDTLATPGELFLDARVVTELLPIKSGLTRAILEQTGRNSIRKMGDAAQRKELNPIALERLEETKKNLEWMNNGNRPFWVAFAIFLYRDSVDQLNLDLDALAQKLEGTKAVKITQKFEHHWCTSLAISAAPMLTLPGGGNHLYKTMSPRVLPTLPQIHPAPMDCRGVLLIGYDLPISFYLDLAHTFPNHTLVTGETGAGKTMLMLEMTSYCQREGMNVVGFDFPPPTGKSSYEPYMATQEQLGVSSNYKPVDKATINVMEIPDVSWIDDLPKPGDPGYDSQQPTREEAWKFIKRNKLRILKAIAMGDAGQSNPMENLLIERALGLCFESFHEAHLERYTLASNAPFGSDEAAQMPIYEEFVAFAKVWLKQYIQVNDCGPDLQRTFEHLQLLLEGVIPTALGDSINGISSFDANVDALILGLTNVDNDSDSLVYGVAGFDLLIRKAMNGKRTLLPVDEGSELLTRTIFAEMVGSLANSGRKWQCNILIGMTEVKTLLDSSCASKVISNLQNKFVSHVNEYARKLLVSEFGIQSKILEKFEHESFRASKSLQQSHWCWQRGSRQLIVTHNPSNFTLGVGANQGEQTKARNRVMSRYPDDPVAGLVDFGDQLSQANKQGIEVETIGVEDYAA</sequence>
<keyword evidence="1" id="KW-0472">Membrane</keyword>
<dbReference type="OrthoDB" id="494122at2"/>
<keyword evidence="1" id="KW-1133">Transmembrane helix</keyword>
<protein>
    <submittedName>
        <fullName evidence="2">Uncharacterized protein</fullName>
    </submittedName>
</protein>
<evidence type="ECO:0000313" key="2">
    <source>
        <dbReference type="EMBL" id="ABW31538.1"/>
    </source>
</evidence>
<dbReference type="SUPFAM" id="SSF52540">
    <property type="entry name" value="P-loop containing nucleoside triphosphate hydrolases"/>
    <property type="match status" value="1"/>
</dbReference>
<evidence type="ECO:0000256" key="1">
    <source>
        <dbReference type="SAM" id="Phobius"/>
    </source>
</evidence>
<geneLocation type="plasmid" evidence="2 3">
    <name>pREB1</name>
</geneLocation>
<gene>
    <name evidence="2" type="ordered locus">AM1_A0029</name>
</gene>
<dbReference type="HOGENOM" id="CLU_291294_0_0_3"/>
<dbReference type="Gene3D" id="3.40.50.300">
    <property type="entry name" value="P-loop containing nucleotide triphosphate hydrolases"/>
    <property type="match status" value="1"/>
</dbReference>
<dbReference type="EMBL" id="CP000838">
    <property type="protein sequence ID" value="ABW31538.1"/>
    <property type="molecule type" value="Genomic_DNA"/>
</dbReference>
<name>A8ZK38_ACAM1</name>
<dbReference type="KEGG" id="amr:AM1_A0029"/>
<keyword evidence="1" id="KW-0812">Transmembrane</keyword>
<evidence type="ECO:0000313" key="3">
    <source>
        <dbReference type="Proteomes" id="UP000000268"/>
    </source>
</evidence>
<dbReference type="AlphaFoldDB" id="A8ZK38"/>